<evidence type="ECO:0000256" key="1">
    <source>
        <dbReference type="SAM" id="MobiDB-lite"/>
    </source>
</evidence>
<comment type="caution">
    <text evidence="2">The sequence shown here is derived from an EMBL/GenBank/DDBJ whole genome shotgun (WGS) entry which is preliminary data.</text>
</comment>
<feature type="compositionally biased region" description="Gly residues" evidence="1">
    <location>
        <begin position="28"/>
        <end position="80"/>
    </location>
</feature>
<sequence>MLGPRSMGTGHMDTGAGTQGYSSNLGSAGPGGYETEWDGGGEGGGGTQGMIGNGVGGGGDGGGVWADGGGGGGGEYGGGADLHHRTSAKRLIDRYERLSTPPPRTGTGPNAPLRQKSTRSYQYVYDYRAEAGHSNYLAMPERGLGSDSKFKQKYGLGDATGAGRKDTQKDRSPIRQSLRSLLSVFKKGAGGLAKRKSEDKDFAGGSRRRK</sequence>
<protein>
    <submittedName>
        <fullName evidence="2">Uncharacterized protein</fullName>
    </submittedName>
</protein>
<dbReference type="OrthoDB" id="2261329at2759"/>
<dbReference type="EMBL" id="JANKHO010002343">
    <property type="protein sequence ID" value="KAJ3493014.1"/>
    <property type="molecule type" value="Genomic_DNA"/>
</dbReference>
<accession>A0A9W8JQJ1</accession>
<feature type="region of interest" description="Disordered" evidence="1">
    <location>
        <begin position="189"/>
        <end position="210"/>
    </location>
</feature>
<name>A0A9W8JQJ1_9AGAR</name>
<feature type="region of interest" description="Disordered" evidence="1">
    <location>
        <begin position="1"/>
        <end position="117"/>
    </location>
</feature>
<feature type="compositionally biased region" description="Basic and acidic residues" evidence="1">
    <location>
        <begin position="163"/>
        <end position="173"/>
    </location>
</feature>
<evidence type="ECO:0000313" key="2">
    <source>
        <dbReference type="EMBL" id="KAJ3493014.1"/>
    </source>
</evidence>
<dbReference type="AlphaFoldDB" id="A0A9W8JQJ1"/>
<feature type="region of interest" description="Disordered" evidence="1">
    <location>
        <begin position="139"/>
        <end position="177"/>
    </location>
</feature>
<organism evidence="2 3">
    <name type="scientific">Agrocybe chaxingu</name>
    <dbReference type="NCBI Taxonomy" id="84603"/>
    <lineage>
        <taxon>Eukaryota</taxon>
        <taxon>Fungi</taxon>
        <taxon>Dikarya</taxon>
        <taxon>Basidiomycota</taxon>
        <taxon>Agaricomycotina</taxon>
        <taxon>Agaricomycetes</taxon>
        <taxon>Agaricomycetidae</taxon>
        <taxon>Agaricales</taxon>
        <taxon>Agaricineae</taxon>
        <taxon>Strophariaceae</taxon>
        <taxon>Agrocybe</taxon>
    </lineage>
</organism>
<keyword evidence="3" id="KW-1185">Reference proteome</keyword>
<dbReference type="Proteomes" id="UP001148786">
    <property type="component" value="Unassembled WGS sequence"/>
</dbReference>
<gene>
    <name evidence="2" type="ORF">NLJ89_g11114</name>
</gene>
<evidence type="ECO:0000313" key="3">
    <source>
        <dbReference type="Proteomes" id="UP001148786"/>
    </source>
</evidence>
<proteinExistence type="predicted"/>
<reference evidence="2" key="1">
    <citation type="submission" date="2022-07" db="EMBL/GenBank/DDBJ databases">
        <title>Genome Sequence of Agrocybe chaxingu.</title>
        <authorList>
            <person name="Buettner E."/>
        </authorList>
    </citation>
    <scope>NUCLEOTIDE SEQUENCE</scope>
    <source>
        <strain evidence="2">MP-N11</strain>
    </source>
</reference>